<dbReference type="InterPro" id="IPR050283">
    <property type="entry name" value="E-box_TF_Regulators"/>
</dbReference>
<keyword evidence="4" id="KW-0238">DNA-binding</keyword>
<dbReference type="InParanoid" id="A0A340X1B0"/>
<dbReference type="GO" id="GO:0007507">
    <property type="term" value="P:heart development"/>
    <property type="evidence" value="ECO:0007669"/>
    <property type="project" value="TreeGrafter"/>
</dbReference>
<dbReference type="PANTHER" id="PTHR23349">
    <property type="entry name" value="BASIC HELIX-LOOP-HELIX TRANSCRIPTION FACTOR, TWIST"/>
    <property type="match status" value="1"/>
</dbReference>
<dbReference type="InterPro" id="IPR036638">
    <property type="entry name" value="HLH_DNA-bd_sf"/>
</dbReference>
<reference evidence="13" key="1">
    <citation type="submission" date="2025-08" db="UniProtKB">
        <authorList>
            <consortium name="RefSeq"/>
        </authorList>
    </citation>
    <scope>IDENTIFICATION</scope>
</reference>
<evidence type="ECO:0000256" key="6">
    <source>
        <dbReference type="ARBA" id="ARBA00023242"/>
    </source>
</evidence>
<feature type="region of interest" description="Disordered" evidence="10">
    <location>
        <begin position="171"/>
        <end position="205"/>
    </location>
</feature>
<evidence type="ECO:0000313" key="13">
    <source>
        <dbReference type="RefSeq" id="XP_007452905.1"/>
    </source>
</evidence>
<evidence type="ECO:0000256" key="5">
    <source>
        <dbReference type="ARBA" id="ARBA00023163"/>
    </source>
</evidence>
<accession>A0A340X1B0</accession>
<keyword evidence="3" id="KW-0805">Transcription regulation</keyword>
<comment type="subcellular location">
    <subcellularLocation>
        <location evidence="1">Nucleus</location>
        <location evidence="1">Nucleolus</location>
    </subcellularLocation>
</comment>
<evidence type="ECO:0000256" key="2">
    <source>
        <dbReference type="ARBA" id="ARBA00022473"/>
    </source>
</evidence>
<dbReference type="GO" id="GO:0000981">
    <property type="term" value="F:DNA-binding transcription factor activity, RNA polymerase II-specific"/>
    <property type="evidence" value="ECO:0007669"/>
    <property type="project" value="TreeGrafter"/>
</dbReference>
<dbReference type="GO" id="GO:0046983">
    <property type="term" value="F:protein dimerization activity"/>
    <property type="evidence" value="ECO:0007669"/>
    <property type="project" value="InterPro"/>
</dbReference>
<dbReference type="InterPro" id="IPR011598">
    <property type="entry name" value="bHLH_dom"/>
</dbReference>
<evidence type="ECO:0000256" key="9">
    <source>
        <dbReference type="ARBA" id="ARBA00046363"/>
    </source>
</evidence>
<dbReference type="PANTHER" id="PTHR23349:SF3">
    <property type="entry name" value="HEART- AND NEURAL CREST DERIVATIVES-EXPRESSED PROTEIN 1"/>
    <property type="match status" value="1"/>
</dbReference>
<dbReference type="Gene3D" id="4.10.280.10">
    <property type="entry name" value="Helix-loop-helix DNA-binding domain"/>
    <property type="match status" value="1"/>
</dbReference>
<proteinExistence type="predicted"/>
<feature type="domain" description="BHLH" evidence="11">
    <location>
        <begin position="97"/>
        <end position="149"/>
    </location>
</feature>
<protein>
    <recommendedName>
        <fullName evidence="7">Heart- and neural crest derivatives-expressed protein 1</fullName>
    </recommendedName>
</protein>
<dbReference type="SUPFAM" id="SSF47459">
    <property type="entry name" value="HLH, helix-loop-helix DNA-binding domain"/>
    <property type="match status" value="1"/>
</dbReference>
<gene>
    <name evidence="13" type="primary">HAND1</name>
</gene>
<dbReference type="KEGG" id="lve:103072384"/>
<dbReference type="GO" id="GO:0005730">
    <property type="term" value="C:nucleolus"/>
    <property type="evidence" value="ECO:0007669"/>
    <property type="project" value="UniProtKB-SubCell"/>
</dbReference>
<sequence length="218" mass="24004">MNLVGSYAHHHHHHHHHHPHPAHPMLHESFLFGPAARCHQERPYFQSWLLSPADAAPDFPAGGPPPAAAAAAASYGPDTRASQSPGRLETLGGRLGRRKGSGPKKERRRTESINSAFAELRECIPNVPADTKLSKIKTLRLATSYIAYLMDVLAKDAQAGDPEAFKAELKKADGGRESKRKRELQQHEGFPPALGPGEKRIKGRTGWPQQVWALELNQ</sequence>
<feature type="region of interest" description="Disordered" evidence="10">
    <location>
        <begin position="1"/>
        <end position="23"/>
    </location>
</feature>
<feature type="compositionally biased region" description="Basic residues" evidence="10">
    <location>
        <begin position="95"/>
        <end position="107"/>
    </location>
</feature>
<dbReference type="AlphaFoldDB" id="A0A340X1B0"/>
<feature type="region of interest" description="Disordered" evidence="10">
    <location>
        <begin position="56"/>
        <end position="112"/>
    </location>
</feature>
<dbReference type="SMART" id="SM00353">
    <property type="entry name" value="HLH"/>
    <property type="match status" value="1"/>
</dbReference>
<dbReference type="FunCoup" id="A0A340X1B0">
    <property type="interactions" value="77"/>
</dbReference>
<dbReference type="GeneID" id="103072384"/>
<dbReference type="PROSITE" id="PS50888">
    <property type="entry name" value="BHLH"/>
    <property type="match status" value="1"/>
</dbReference>
<dbReference type="RefSeq" id="XP_007452905.1">
    <property type="nucleotide sequence ID" value="XM_007452843.1"/>
</dbReference>
<name>A0A340X1B0_LIPVE</name>
<keyword evidence="6" id="KW-0539">Nucleus</keyword>
<feature type="compositionally biased region" description="Basic residues" evidence="10">
    <location>
        <begin position="8"/>
        <end position="21"/>
    </location>
</feature>
<keyword evidence="5" id="KW-0804">Transcription</keyword>
<organism evidence="12 13">
    <name type="scientific">Lipotes vexillifer</name>
    <name type="common">Yangtze river dolphin</name>
    <dbReference type="NCBI Taxonomy" id="118797"/>
    <lineage>
        <taxon>Eukaryota</taxon>
        <taxon>Metazoa</taxon>
        <taxon>Chordata</taxon>
        <taxon>Craniata</taxon>
        <taxon>Vertebrata</taxon>
        <taxon>Euteleostomi</taxon>
        <taxon>Mammalia</taxon>
        <taxon>Eutheria</taxon>
        <taxon>Laurasiatheria</taxon>
        <taxon>Artiodactyla</taxon>
        <taxon>Whippomorpha</taxon>
        <taxon>Cetacea</taxon>
        <taxon>Odontoceti</taxon>
        <taxon>Lipotidae</taxon>
        <taxon>Lipotes</taxon>
    </lineage>
</organism>
<evidence type="ECO:0000256" key="4">
    <source>
        <dbReference type="ARBA" id="ARBA00023125"/>
    </source>
</evidence>
<dbReference type="OrthoDB" id="10055449at2759"/>
<dbReference type="STRING" id="118797.A0A340X1B0"/>
<dbReference type="Proteomes" id="UP000265300">
    <property type="component" value="Unplaced"/>
</dbReference>
<keyword evidence="12" id="KW-1185">Reference proteome</keyword>
<dbReference type="CTD" id="9421"/>
<evidence type="ECO:0000256" key="1">
    <source>
        <dbReference type="ARBA" id="ARBA00004604"/>
    </source>
</evidence>
<dbReference type="Pfam" id="PF00010">
    <property type="entry name" value="HLH"/>
    <property type="match status" value="1"/>
</dbReference>
<keyword evidence="2" id="KW-0217">Developmental protein</keyword>
<evidence type="ECO:0000313" key="12">
    <source>
        <dbReference type="Proteomes" id="UP000265300"/>
    </source>
</evidence>
<dbReference type="GO" id="GO:0000977">
    <property type="term" value="F:RNA polymerase II transcription regulatory region sequence-specific DNA binding"/>
    <property type="evidence" value="ECO:0007669"/>
    <property type="project" value="TreeGrafter"/>
</dbReference>
<evidence type="ECO:0000256" key="3">
    <source>
        <dbReference type="ARBA" id="ARBA00023015"/>
    </source>
</evidence>
<comment type="subunit">
    <text evidence="9">Efficient DNA binding requires dimerization with another bHLH protein. Forms homodimers and heterodimers with TCF3 gene products E12 and E47, HAND2 and HEY1, HEY2 and HEYL (hairy-related transcription factors). Interacts with MDFIC. Interacts with SOX15; the interaction enhances HAND1-induced differentiation of trophoblast giant cells.</text>
</comment>
<dbReference type="CDD" id="cd18952">
    <property type="entry name" value="bHLH_TS_HAND1"/>
    <property type="match status" value="1"/>
</dbReference>
<comment type="function">
    <text evidence="8">Transcription factor that plays an essential role in both trophoblast giant cell differentiation and in cardiac morphogenesis. Binds the DNA sequence 5'-NRTCTG-3' (non-canonical E-box). Acts as a transcriptional repressor of SOX15. In the adult, could be required for ongoing expression of cardiac-specific genes.</text>
</comment>
<evidence type="ECO:0000259" key="11">
    <source>
        <dbReference type="PROSITE" id="PS50888"/>
    </source>
</evidence>
<evidence type="ECO:0000256" key="8">
    <source>
        <dbReference type="ARBA" id="ARBA00045948"/>
    </source>
</evidence>
<evidence type="ECO:0000256" key="7">
    <source>
        <dbReference type="ARBA" id="ARBA00040824"/>
    </source>
</evidence>
<evidence type="ECO:0000256" key="10">
    <source>
        <dbReference type="SAM" id="MobiDB-lite"/>
    </source>
</evidence>
<dbReference type="FunFam" id="4.10.280.10:FF:000010">
    <property type="entry name" value="Scleraxis bHLH transcription factor"/>
    <property type="match status" value="1"/>
</dbReference>